<name>C8X156_DESRD</name>
<keyword evidence="9 15" id="KW-0479">Metal-binding</keyword>
<evidence type="ECO:0000256" key="8">
    <source>
        <dbReference type="ARBA" id="ARBA00022679"/>
    </source>
</evidence>
<dbReference type="FunFam" id="3.40.50.2020:FF:000006">
    <property type="entry name" value="Hypoxanthine phosphoribosyltransferase"/>
    <property type="match status" value="1"/>
</dbReference>
<dbReference type="GO" id="GO:0006178">
    <property type="term" value="P:guanine salvage"/>
    <property type="evidence" value="ECO:0007669"/>
    <property type="project" value="TreeGrafter"/>
</dbReference>
<comment type="catalytic activity">
    <reaction evidence="14">
        <text>IMP + diphosphate = hypoxanthine + 5-phospho-alpha-D-ribose 1-diphosphate</text>
        <dbReference type="Rhea" id="RHEA:17973"/>
        <dbReference type="ChEBI" id="CHEBI:17368"/>
        <dbReference type="ChEBI" id="CHEBI:33019"/>
        <dbReference type="ChEBI" id="CHEBI:58017"/>
        <dbReference type="ChEBI" id="CHEBI:58053"/>
        <dbReference type="EC" id="2.4.2.8"/>
    </reaction>
    <physiologicalReaction direction="right-to-left" evidence="14">
        <dbReference type="Rhea" id="RHEA:17975"/>
    </physiologicalReaction>
</comment>
<dbReference type="STRING" id="485915.Dret_0862"/>
<evidence type="ECO:0000256" key="12">
    <source>
        <dbReference type="ARBA" id="ARBA00022842"/>
    </source>
</evidence>
<comment type="pathway">
    <text evidence="3 15">Purine metabolism; IMP biosynthesis via salvage pathway; IMP from hypoxanthine: step 1/1.</text>
</comment>
<evidence type="ECO:0000256" key="13">
    <source>
        <dbReference type="ARBA" id="ARBA00048811"/>
    </source>
</evidence>
<dbReference type="EC" id="2.4.2.8" evidence="5 15"/>
<proteinExistence type="inferred from homology"/>
<keyword evidence="12 15" id="KW-0460">Magnesium</keyword>
<dbReference type="PANTHER" id="PTHR43340:SF1">
    <property type="entry name" value="HYPOXANTHINE PHOSPHORIBOSYLTRANSFERASE"/>
    <property type="match status" value="1"/>
</dbReference>
<organism evidence="17 18">
    <name type="scientific">Desulfohalobium retbaense (strain ATCC 49708 / DSM 5692 / JCM 16813 / HR100)</name>
    <dbReference type="NCBI Taxonomy" id="485915"/>
    <lineage>
        <taxon>Bacteria</taxon>
        <taxon>Pseudomonadati</taxon>
        <taxon>Thermodesulfobacteriota</taxon>
        <taxon>Desulfovibrionia</taxon>
        <taxon>Desulfovibrionales</taxon>
        <taxon>Desulfohalobiaceae</taxon>
        <taxon>Desulfohalobium</taxon>
    </lineage>
</organism>
<keyword evidence="7 15" id="KW-0328">Glycosyltransferase</keyword>
<keyword evidence="11 15" id="KW-0547">Nucleotide-binding</keyword>
<dbReference type="GO" id="GO:0046100">
    <property type="term" value="P:hypoxanthine metabolic process"/>
    <property type="evidence" value="ECO:0007669"/>
    <property type="project" value="TreeGrafter"/>
</dbReference>
<dbReference type="NCBIfam" id="TIGR01203">
    <property type="entry name" value="HGPRTase"/>
    <property type="match status" value="1"/>
</dbReference>
<dbReference type="PANTHER" id="PTHR43340">
    <property type="entry name" value="HYPOXANTHINE-GUANINE PHOSPHORIBOSYLTRANSFERASE"/>
    <property type="match status" value="1"/>
</dbReference>
<dbReference type="eggNOG" id="COG0634">
    <property type="taxonomic scope" value="Bacteria"/>
</dbReference>
<dbReference type="GO" id="GO:0004422">
    <property type="term" value="F:hypoxanthine phosphoribosyltransferase activity"/>
    <property type="evidence" value="ECO:0007669"/>
    <property type="project" value="InterPro"/>
</dbReference>
<dbReference type="GO" id="GO:0006166">
    <property type="term" value="P:purine ribonucleoside salvage"/>
    <property type="evidence" value="ECO:0007669"/>
    <property type="project" value="UniProtKB-KW"/>
</dbReference>
<dbReference type="InterPro" id="IPR050408">
    <property type="entry name" value="HGPRT"/>
</dbReference>
<evidence type="ECO:0000256" key="3">
    <source>
        <dbReference type="ARBA" id="ARBA00004669"/>
    </source>
</evidence>
<dbReference type="GO" id="GO:0032263">
    <property type="term" value="P:GMP salvage"/>
    <property type="evidence" value="ECO:0007669"/>
    <property type="project" value="TreeGrafter"/>
</dbReference>
<keyword evidence="18" id="KW-1185">Reference proteome</keyword>
<protein>
    <recommendedName>
        <fullName evidence="5 15">Hypoxanthine phosphoribosyltransferase</fullName>
        <ecNumber evidence="5 15">2.4.2.8</ecNumber>
    </recommendedName>
</protein>
<dbReference type="Proteomes" id="UP000001052">
    <property type="component" value="Chromosome"/>
</dbReference>
<sequence>MDTPMHVVYSREDITKRIQRLGEEITEAYQDVREPIVAVCVLKGAFVFFADLVRELDLDVEIDFVRLASYGQQTQRHFKVQFTKDLETPVTDRHVLLVEDIVDTGHSIEYLSQVMWARKPKSVRICALVDKKERREVDVHVDYPGFDLEKGFIVGYGLDYAERYRHLDSICTFVNPPEEA</sequence>
<dbReference type="InterPro" id="IPR029057">
    <property type="entry name" value="PRTase-like"/>
</dbReference>
<dbReference type="GO" id="GO:0052657">
    <property type="term" value="F:guanine phosphoribosyltransferase activity"/>
    <property type="evidence" value="ECO:0007669"/>
    <property type="project" value="RHEA"/>
</dbReference>
<evidence type="ECO:0000256" key="10">
    <source>
        <dbReference type="ARBA" id="ARBA00022726"/>
    </source>
</evidence>
<comment type="catalytic activity">
    <reaction evidence="13">
        <text>GMP + diphosphate = guanine + 5-phospho-alpha-D-ribose 1-diphosphate</text>
        <dbReference type="Rhea" id="RHEA:25424"/>
        <dbReference type="ChEBI" id="CHEBI:16235"/>
        <dbReference type="ChEBI" id="CHEBI:33019"/>
        <dbReference type="ChEBI" id="CHEBI:58017"/>
        <dbReference type="ChEBI" id="CHEBI:58115"/>
        <dbReference type="EC" id="2.4.2.8"/>
    </reaction>
    <physiologicalReaction direction="right-to-left" evidence="13">
        <dbReference type="Rhea" id="RHEA:25426"/>
    </physiologicalReaction>
</comment>
<comment type="similarity">
    <text evidence="4 15">Belongs to the purine/pyrimidine phosphoribosyltransferase family.</text>
</comment>
<dbReference type="InterPro" id="IPR005904">
    <property type="entry name" value="Hxn_phspho_trans"/>
</dbReference>
<reference evidence="17 18" key="2">
    <citation type="journal article" date="2010" name="Stand. Genomic Sci.">
        <title>Complete genome sequence of Desulfohalobium retbaense type strain (HR(100)).</title>
        <authorList>
            <person name="Spring S."/>
            <person name="Nolan M."/>
            <person name="Lapidus A."/>
            <person name="Glavina Del Rio T."/>
            <person name="Copeland A."/>
            <person name="Tice H."/>
            <person name="Cheng J.F."/>
            <person name="Lucas S."/>
            <person name="Land M."/>
            <person name="Chen F."/>
            <person name="Bruce D."/>
            <person name="Goodwin L."/>
            <person name="Pitluck S."/>
            <person name="Ivanova N."/>
            <person name="Mavromatis K."/>
            <person name="Mikhailova N."/>
            <person name="Pati A."/>
            <person name="Chen A."/>
            <person name="Palaniappan K."/>
            <person name="Hauser L."/>
            <person name="Chang Y.J."/>
            <person name="Jeffries C.D."/>
            <person name="Munk C."/>
            <person name="Kiss H."/>
            <person name="Chain P."/>
            <person name="Han C."/>
            <person name="Brettin T."/>
            <person name="Detter J.C."/>
            <person name="Schuler E."/>
            <person name="Goker M."/>
            <person name="Rohde M."/>
            <person name="Bristow J."/>
            <person name="Eisen J.A."/>
            <person name="Markowitz V."/>
            <person name="Hugenholtz P."/>
            <person name="Kyrpides N.C."/>
            <person name="Klenk H.P."/>
        </authorList>
    </citation>
    <scope>NUCLEOTIDE SEQUENCE [LARGE SCALE GENOMIC DNA]</scope>
    <source>
        <strain evidence="17 18">DSM 5692</strain>
    </source>
</reference>
<dbReference type="CDD" id="cd06223">
    <property type="entry name" value="PRTases_typeI"/>
    <property type="match status" value="1"/>
</dbReference>
<evidence type="ECO:0000256" key="4">
    <source>
        <dbReference type="ARBA" id="ARBA00008391"/>
    </source>
</evidence>
<evidence type="ECO:0000313" key="17">
    <source>
        <dbReference type="EMBL" id="ACV68153.1"/>
    </source>
</evidence>
<dbReference type="RefSeq" id="WP_015751311.1">
    <property type="nucleotide sequence ID" value="NC_013223.1"/>
</dbReference>
<dbReference type="OrthoDB" id="9802824at2"/>
<dbReference type="HOGENOM" id="CLU_073615_0_1_7"/>
<evidence type="ECO:0000256" key="14">
    <source>
        <dbReference type="ARBA" id="ARBA00049402"/>
    </source>
</evidence>
<evidence type="ECO:0000256" key="1">
    <source>
        <dbReference type="ARBA" id="ARBA00001946"/>
    </source>
</evidence>
<dbReference type="Pfam" id="PF00156">
    <property type="entry name" value="Pribosyltran"/>
    <property type="match status" value="1"/>
</dbReference>
<comment type="cofactor">
    <cofactor evidence="1 15">
        <name>Mg(2+)</name>
        <dbReference type="ChEBI" id="CHEBI:18420"/>
    </cofactor>
</comment>
<keyword evidence="8 15" id="KW-0808">Transferase</keyword>
<reference evidence="18" key="1">
    <citation type="submission" date="2009-09" db="EMBL/GenBank/DDBJ databases">
        <title>The complete chromosome of Desulfohalobium retbaense DSM 5692.</title>
        <authorList>
            <consortium name="US DOE Joint Genome Institute (JGI-PGF)"/>
            <person name="Lucas S."/>
            <person name="Copeland A."/>
            <person name="Lapidus A."/>
            <person name="Glavina del Rio T."/>
            <person name="Dalin E."/>
            <person name="Tice H."/>
            <person name="Bruce D."/>
            <person name="Goodwin L."/>
            <person name="Pitluck S."/>
            <person name="Kyrpides N."/>
            <person name="Mavromatis K."/>
            <person name="Ivanova N."/>
            <person name="Mikhailova N."/>
            <person name="Munk A.C."/>
            <person name="Brettin T."/>
            <person name="Detter J.C."/>
            <person name="Han C."/>
            <person name="Tapia R."/>
            <person name="Larimer F."/>
            <person name="Land M."/>
            <person name="Hauser L."/>
            <person name="Markowitz V."/>
            <person name="Cheng J.-F."/>
            <person name="Hugenholtz P."/>
            <person name="Woyke T."/>
            <person name="Wu D."/>
            <person name="Spring S."/>
            <person name="Klenk H.-P."/>
            <person name="Eisen J.A."/>
        </authorList>
    </citation>
    <scope>NUCLEOTIDE SEQUENCE [LARGE SCALE GENOMIC DNA]</scope>
    <source>
        <strain evidence="18">DSM 5692</strain>
    </source>
</reference>
<evidence type="ECO:0000256" key="11">
    <source>
        <dbReference type="ARBA" id="ARBA00022741"/>
    </source>
</evidence>
<feature type="domain" description="Phosphoribosyltransferase" evidence="16">
    <location>
        <begin position="14"/>
        <end position="160"/>
    </location>
</feature>
<dbReference type="SUPFAM" id="SSF53271">
    <property type="entry name" value="PRTase-like"/>
    <property type="match status" value="1"/>
</dbReference>
<evidence type="ECO:0000259" key="16">
    <source>
        <dbReference type="Pfam" id="PF00156"/>
    </source>
</evidence>
<dbReference type="GO" id="GO:0000166">
    <property type="term" value="F:nucleotide binding"/>
    <property type="evidence" value="ECO:0007669"/>
    <property type="project" value="UniProtKB-KW"/>
</dbReference>
<comment type="subcellular location">
    <subcellularLocation>
        <location evidence="2 15">Cytoplasm</location>
    </subcellularLocation>
</comment>
<dbReference type="InterPro" id="IPR000836">
    <property type="entry name" value="PRTase_dom"/>
</dbReference>
<dbReference type="Gene3D" id="3.40.50.2020">
    <property type="match status" value="1"/>
</dbReference>
<dbReference type="GO" id="GO:0005829">
    <property type="term" value="C:cytosol"/>
    <property type="evidence" value="ECO:0007669"/>
    <property type="project" value="TreeGrafter"/>
</dbReference>
<dbReference type="GO" id="GO:0032264">
    <property type="term" value="P:IMP salvage"/>
    <property type="evidence" value="ECO:0007669"/>
    <property type="project" value="UniProtKB-UniPathway"/>
</dbReference>
<evidence type="ECO:0000256" key="15">
    <source>
        <dbReference type="RuleBase" id="RU364099"/>
    </source>
</evidence>
<dbReference type="UniPathway" id="UPA00591">
    <property type="reaction ID" value="UER00648"/>
</dbReference>
<accession>C8X156</accession>
<evidence type="ECO:0000256" key="5">
    <source>
        <dbReference type="ARBA" id="ARBA00011895"/>
    </source>
</evidence>
<evidence type="ECO:0000256" key="2">
    <source>
        <dbReference type="ARBA" id="ARBA00004496"/>
    </source>
</evidence>
<dbReference type="GO" id="GO:0000287">
    <property type="term" value="F:magnesium ion binding"/>
    <property type="evidence" value="ECO:0007669"/>
    <property type="project" value="TreeGrafter"/>
</dbReference>
<keyword evidence="6 15" id="KW-0963">Cytoplasm</keyword>
<dbReference type="KEGG" id="drt:Dret_0862"/>
<evidence type="ECO:0000313" key="18">
    <source>
        <dbReference type="Proteomes" id="UP000001052"/>
    </source>
</evidence>
<keyword evidence="10 15" id="KW-0660">Purine salvage</keyword>
<gene>
    <name evidence="17" type="ordered locus">Dret_0862</name>
</gene>
<evidence type="ECO:0000256" key="9">
    <source>
        <dbReference type="ARBA" id="ARBA00022723"/>
    </source>
</evidence>
<dbReference type="AlphaFoldDB" id="C8X156"/>
<evidence type="ECO:0000256" key="7">
    <source>
        <dbReference type="ARBA" id="ARBA00022676"/>
    </source>
</evidence>
<evidence type="ECO:0000256" key="6">
    <source>
        <dbReference type="ARBA" id="ARBA00022490"/>
    </source>
</evidence>
<dbReference type="EMBL" id="CP001734">
    <property type="protein sequence ID" value="ACV68153.1"/>
    <property type="molecule type" value="Genomic_DNA"/>
</dbReference>